<organism evidence="6 7">
    <name type="scientific">Gilvimarinus gilvus</name>
    <dbReference type="NCBI Taxonomy" id="3058038"/>
    <lineage>
        <taxon>Bacteria</taxon>
        <taxon>Pseudomonadati</taxon>
        <taxon>Pseudomonadota</taxon>
        <taxon>Gammaproteobacteria</taxon>
        <taxon>Cellvibrionales</taxon>
        <taxon>Cellvibrionaceae</taxon>
        <taxon>Gilvimarinus</taxon>
    </lineage>
</organism>
<evidence type="ECO:0000256" key="1">
    <source>
        <dbReference type="ARBA" id="ARBA00023015"/>
    </source>
</evidence>
<feature type="transmembrane region" description="Helical" evidence="4">
    <location>
        <begin position="221"/>
        <end position="243"/>
    </location>
</feature>
<dbReference type="Proteomes" id="UP001273505">
    <property type="component" value="Unassembled WGS sequence"/>
</dbReference>
<keyword evidence="1" id="KW-0805">Transcription regulation</keyword>
<feature type="transmembrane region" description="Helical" evidence="4">
    <location>
        <begin position="187"/>
        <end position="209"/>
    </location>
</feature>
<keyword evidence="2" id="KW-0238">DNA-binding</keyword>
<keyword evidence="7" id="KW-1185">Reference proteome</keyword>
<evidence type="ECO:0000259" key="5">
    <source>
        <dbReference type="PROSITE" id="PS01124"/>
    </source>
</evidence>
<dbReference type="RefSeq" id="WP_302722112.1">
    <property type="nucleotide sequence ID" value="NZ_JAULRU010000430.1"/>
</dbReference>
<gene>
    <name evidence="6" type="ORF">SCD92_14635</name>
</gene>
<feature type="domain" description="HTH araC/xylS-type" evidence="5">
    <location>
        <begin position="269"/>
        <end position="377"/>
    </location>
</feature>
<dbReference type="EMBL" id="JAXAFO010000027">
    <property type="protein sequence ID" value="MDX6850606.1"/>
    <property type="molecule type" value="Genomic_DNA"/>
</dbReference>
<reference evidence="6 7" key="1">
    <citation type="submission" date="2023-11" db="EMBL/GenBank/DDBJ databases">
        <title>Gilvimarinus fulvus sp. nov., isolated from the surface of Kelp.</title>
        <authorList>
            <person name="Sun Y.Y."/>
            <person name="Gong Y."/>
            <person name="Du Z.J."/>
        </authorList>
    </citation>
    <scope>NUCLEOTIDE SEQUENCE [LARGE SCALE GENOMIC DNA]</scope>
    <source>
        <strain evidence="6 7">SDUM040013</strain>
    </source>
</reference>
<evidence type="ECO:0000256" key="4">
    <source>
        <dbReference type="SAM" id="Phobius"/>
    </source>
</evidence>
<keyword evidence="4" id="KW-1133">Transmembrane helix</keyword>
<comment type="caution">
    <text evidence="6">The sequence shown here is derived from an EMBL/GenBank/DDBJ whole genome shotgun (WGS) entry which is preliminary data.</text>
</comment>
<feature type="transmembrane region" description="Helical" evidence="4">
    <location>
        <begin position="82"/>
        <end position="100"/>
    </location>
</feature>
<feature type="transmembrane region" description="Helical" evidence="4">
    <location>
        <begin position="48"/>
        <end position="70"/>
    </location>
</feature>
<keyword evidence="4" id="KW-0472">Membrane</keyword>
<dbReference type="PANTHER" id="PTHR43280:SF29">
    <property type="entry name" value="ARAC-FAMILY TRANSCRIPTIONAL REGULATOR"/>
    <property type="match status" value="1"/>
</dbReference>
<dbReference type="PROSITE" id="PS01124">
    <property type="entry name" value="HTH_ARAC_FAMILY_2"/>
    <property type="match status" value="1"/>
</dbReference>
<dbReference type="SMART" id="SM00342">
    <property type="entry name" value="HTH_ARAC"/>
    <property type="match status" value="1"/>
</dbReference>
<name>A0ABU4S0D5_9GAMM</name>
<keyword evidence="4" id="KW-0812">Transmembrane</keyword>
<sequence length="389" mass="45838">MQQFYVWFNKAQFNAYDLILIMLMVQCAVFGFLMLIRPPRPLSQRLLSVFLMSLAVGQLVFLLTYNPVLFSTFHPLWGDRGYALWALVYSTHGPMLYHYTRALTSESYSWRWAFLWPLAPGFAVIVLEPLGWHSLVELMFWREFVLVCVLGFVISVGFAIATLFHIERYSEHLKNHFCTVELMEYGWLRLMVWGFLLVWVLEVLPPFFYAWAPWPLMETVVHLPGVLELALIYFIVFAGLFYARATRQIPVTEEEKVTRRDDASQEESQSHQSYIAKRMTEEKLYCRPRLNIERLAEELSLSPRQLSQIINRELGKNFFEFINDYRLEEVKQRLRSVEWADSSIQEIYESVGFRSRSSFFTLFRKYVGMTPSQYRDAILPQEPEPESGT</sequence>
<evidence type="ECO:0000256" key="2">
    <source>
        <dbReference type="ARBA" id="ARBA00023125"/>
    </source>
</evidence>
<dbReference type="SUPFAM" id="SSF46689">
    <property type="entry name" value="Homeodomain-like"/>
    <property type="match status" value="1"/>
</dbReference>
<proteinExistence type="predicted"/>
<dbReference type="PANTHER" id="PTHR43280">
    <property type="entry name" value="ARAC-FAMILY TRANSCRIPTIONAL REGULATOR"/>
    <property type="match status" value="1"/>
</dbReference>
<dbReference type="InterPro" id="IPR009057">
    <property type="entry name" value="Homeodomain-like_sf"/>
</dbReference>
<dbReference type="InterPro" id="IPR020449">
    <property type="entry name" value="Tscrpt_reg_AraC-type_HTH"/>
</dbReference>
<dbReference type="PRINTS" id="PR00032">
    <property type="entry name" value="HTHARAC"/>
</dbReference>
<evidence type="ECO:0000256" key="3">
    <source>
        <dbReference type="ARBA" id="ARBA00023163"/>
    </source>
</evidence>
<evidence type="ECO:0000313" key="6">
    <source>
        <dbReference type="EMBL" id="MDX6850606.1"/>
    </source>
</evidence>
<feature type="transmembrane region" description="Helical" evidence="4">
    <location>
        <begin position="144"/>
        <end position="166"/>
    </location>
</feature>
<dbReference type="Gene3D" id="1.10.10.60">
    <property type="entry name" value="Homeodomain-like"/>
    <property type="match status" value="2"/>
</dbReference>
<accession>A0ABU4S0D5</accession>
<feature type="transmembrane region" description="Helical" evidence="4">
    <location>
        <begin position="15"/>
        <end position="36"/>
    </location>
</feature>
<evidence type="ECO:0000313" key="7">
    <source>
        <dbReference type="Proteomes" id="UP001273505"/>
    </source>
</evidence>
<dbReference type="Pfam" id="PF12833">
    <property type="entry name" value="HTH_18"/>
    <property type="match status" value="1"/>
</dbReference>
<protein>
    <submittedName>
        <fullName evidence="6">Helix-turn-helix domain-containing protein</fullName>
    </submittedName>
</protein>
<keyword evidence="3" id="KW-0804">Transcription</keyword>
<feature type="transmembrane region" description="Helical" evidence="4">
    <location>
        <begin position="112"/>
        <end position="132"/>
    </location>
</feature>
<dbReference type="InterPro" id="IPR018060">
    <property type="entry name" value="HTH_AraC"/>
</dbReference>